<evidence type="ECO:0000313" key="3">
    <source>
        <dbReference type="Proteomes" id="UP000254620"/>
    </source>
</evidence>
<dbReference type="PANTHER" id="PTHR36180">
    <property type="entry name" value="DNA-BINDING PROTEIN-RELATED-RELATED"/>
    <property type="match status" value="1"/>
</dbReference>
<dbReference type="InterPro" id="IPR013557">
    <property type="entry name" value="AntA/B_antirep"/>
</dbReference>
<feature type="domain" description="AntA/AntB antirepressor" evidence="1">
    <location>
        <begin position="22"/>
        <end position="87"/>
    </location>
</feature>
<protein>
    <submittedName>
        <fullName evidence="2">Phage anti-repressor protein</fullName>
    </submittedName>
</protein>
<dbReference type="AlphaFoldDB" id="A0A380X2L5"/>
<dbReference type="EMBL" id="UFSW01000001">
    <property type="protein sequence ID" value="SUU97349.1"/>
    <property type="molecule type" value="Genomic_DNA"/>
</dbReference>
<reference evidence="2 3" key="1">
    <citation type="submission" date="2018-06" db="EMBL/GenBank/DDBJ databases">
        <authorList>
            <consortium name="Pathogen Informatics"/>
            <person name="Doyle S."/>
        </authorList>
    </citation>
    <scope>NUCLEOTIDE SEQUENCE [LARGE SCALE GENOMIC DNA]</scope>
    <source>
        <strain evidence="2 3">NCTC10926</strain>
    </source>
</reference>
<sequence length="195" mass="22863">MTNSNLIPVFNGLIANQPVQLCNARELHTFVESKRQYGDWIKDRISDYGFVQDEDYIIVTQRTNGRPRKEYHITLDMGKELAMVERNEKGRQVRKYFIECERRALQPQDNELLQLLMRIYCYGTQYADYQRAALGTAHNDFIGKSKLIGEFCTEGEPAQKGFLFVFSPNIEKDLQQAREIINRHVHAQHKTRSEF</sequence>
<dbReference type="RefSeq" id="WP_258866883.1">
    <property type="nucleotide sequence ID" value="NZ_UFSW01000001.1"/>
</dbReference>
<gene>
    <name evidence="2" type="ORF">NCTC10926_00733</name>
</gene>
<accession>A0A380X2L5</accession>
<evidence type="ECO:0000259" key="1">
    <source>
        <dbReference type="Pfam" id="PF08346"/>
    </source>
</evidence>
<dbReference type="Proteomes" id="UP000254620">
    <property type="component" value="Unassembled WGS sequence"/>
</dbReference>
<dbReference type="PANTHER" id="PTHR36180:SF1">
    <property type="entry name" value="ANTA_ANTB ANTIREPRESSOR DOMAIN-CONTAINING PROTEIN"/>
    <property type="match status" value="1"/>
</dbReference>
<organism evidence="2 3">
    <name type="scientific">Avibacterium paragallinarum</name>
    <name type="common">Haemophilus gallinarum</name>
    <dbReference type="NCBI Taxonomy" id="728"/>
    <lineage>
        <taxon>Bacteria</taxon>
        <taxon>Pseudomonadati</taxon>
        <taxon>Pseudomonadota</taxon>
        <taxon>Gammaproteobacteria</taxon>
        <taxon>Pasteurellales</taxon>
        <taxon>Pasteurellaceae</taxon>
        <taxon>Avibacterium</taxon>
    </lineage>
</organism>
<proteinExistence type="predicted"/>
<evidence type="ECO:0000313" key="2">
    <source>
        <dbReference type="EMBL" id="SUU97349.1"/>
    </source>
</evidence>
<dbReference type="Pfam" id="PF08346">
    <property type="entry name" value="AntA"/>
    <property type="match status" value="1"/>
</dbReference>
<name>A0A380X2L5_AVIPA</name>